<dbReference type="PANTHER" id="PTHR46413">
    <property type="entry name" value="HEAVY METAL-ASSOCIATED ISOPRENYLATED PLANT PROTEIN 6"/>
    <property type="match status" value="1"/>
</dbReference>
<dbReference type="GO" id="GO:0046872">
    <property type="term" value="F:metal ion binding"/>
    <property type="evidence" value="ECO:0007669"/>
    <property type="project" value="InterPro"/>
</dbReference>
<evidence type="ECO:0000313" key="4">
    <source>
        <dbReference type="Proteomes" id="UP000636800"/>
    </source>
</evidence>
<dbReference type="Pfam" id="PF00403">
    <property type="entry name" value="HMA"/>
    <property type="match status" value="2"/>
</dbReference>
<dbReference type="InterPro" id="IPR036163">
    <property type="entry name" value="HMA_dom_sf"/>
</dbReference>
<dbReference type="InterPro" id="IPR006121">
    <property type="entry name" value="HMA_dom"/>
</dbReference>
<dbReference type="Proteomes" id="UP000636800">
    <property type="component" value="Unassembled WGS sequence"/>
</dbReference>
<organism evidence="3 4">
    <name type="scientific">Vanilla planifolia</name>
    <name type="common">Vanilla</name>
    <dbReference type="NCBI Taxonomy" id="51239"/>
    <lineage>
        <taxon>Eukaryota</taxon>
        <taxon>Viridiplantae</taxon>
        <taxon>Streptophyta</taxon>
        <taxon>Embryophyta</taxon>
        <taxon>Tracheophyta</taxon>
        <taxon>Spermatophyta</taxon>
        <taxon>Magnoliopsida</taxon>
        <taxon>Liliopsida</taxon>
        <taxon>Asparagales</taxon>
        <taxon>Orchidaceae</taxon>
        <taxon>Vanilloideae</taxon>
        <taxon>Vanilleae</taxon>
        <taxon>Vanilla</taxon>
    </lineage>
</organism>
<evidence type="ECO:0000259" key="2">
    <source>
        <dbReference type="PROSITE" id="PS50846"/>
    </source>
</evidence>
<dbReference type="EMBL" id="JADCNL010000004">
    <property type="protein sequence ID" value="KAG0484404.1"/>
    <property type="molecule type" value="Genomic_DNA"/>
</dbReference>
<evidence type="ECO:0000256" key="1">
    <source>
        <dbReference type="SAM" id="MobiDB-lite"/>
    </source>
</evidence>
<reference evidence="3 4" key="1">
    <citation type="journal article" date="2020" name="Nat. Food">
        <title>A phased Vanilla planifolia genome enables genetic improvement of flavour and production.</title>
        <authorList>
            <person name="Hasing T."/>
            <person name="Tang H."/>
            <person name="Brym M."/>
            <person name="Khazi F."/>
            <person name="Huang T."/>
            <person name="Chambers A.H."/>
        </authorList>
    </citation>
    <scope>NUCLEOTIDE SEQUENCE [LARGE SCALE GENOMIC DNA]</scope>
    <source>
        <tissue evidence="3">Leaf</tissue>
    </source>
</reference>
<dbReference type="PANTHER" id="PTHR46413:SF1">
    <property type="entry name" value="HEAVY METAL-ASSOCIATED ISOPRENYLATED PLANT PROTEIN 6"/>
    <property type="match status" value="1"/>
</dbReference>
<keyword evidence="4" id="KW-1185">Reference proteome</keyword>
<feature type="region of interest" description="Disordered" evidence="1">
    <location>
        <begin position="1"/>
        <end position="40"/>
    </location>
</feature>
<feature type="domain" description="HMA" evidence="2">
    <location>
        <begin position="38"/>
        <end position="101"/>
    </location>
</feature>
<protein>
    <recommendedName>
        <fullName evidence="2">HMA domain-containing protein</fullName>
    </recommendedName>
</protein>
<name>A0A835V205_VANPL</name>
<sequence length="279" mass="29437">MQKEGKEDEKQKVAAGGGDDGAEKGGEKGGGGAKKEDPPKVVLKVDVHCDGCAAKIKRSIKRFEGVEEVTVDTAGNKLTVIGAVDPWKLRDRLEAKTRKKVAVISPLNPPEKNPAAAAADTNVPKPKEPATVVLKLRLHCDGCIQRIKKTVLKIKGVKDVTVDSQADLVTVTGTMDVESLPGHLREKLKRGVEVVPAKKVDSSASAAATAVGAGGGKEKSDEKKGKEGGEGGKEEAETVVTSALEASKVMFYGPYGYRVDMLHAPQLFSDENPNACCVM</sequence>
<dbReference type="PROSITE" id="PS50846">
    <property type="entry name" value="HMA_2"/>
    <property type="match status" value="2"/>
</dbReference>
<accession>A0A835V205</accession>
<dbReference type="SUPFAM" id="SSF55008">
    <property type="entry name" value="HMA, heavy metal-associated domain"/>
    <property type="match status" value="2"/>
</dbReference>
<feature type="region of interest" description="Disordered" evidence="1">
    <location>
        <begin position="105"/>
        <end position="125"/>
    </location>
</feature>
<feature type="compositionally biased region" description="Basic and acidic residues" evidence="1">
    <location>
        <begin position="216"/>
        <end position="236"/>
    </location>
</feature>
<dbReference type="AlphaFoldDB" id="A0A835V205"/>
<gene>
    <name evidence="3" type="ORF">HPP92_008483</name>
</gene>
<dbReference type="CDD" id="cd00371">
    <property type="entry name" value="HMA"/>
    <property type="match status" value="2"/>
</dbReference>
<dbReference type="Gene3D" id="3.30.70.100">
    <property type="match status" value="2"/>
</dbReference>
<dbReference type="OrthoDB" id="10416217at2759"/>
<feature type="domain" description="HMA" evidence="2">
    <location>
        <begin position="129"/>
        <end position="196"/>
    </location>
</feature>
<comment type="caution">
    <text evidence="3">The sequence shown here is derived from an EMBL/GenBank/DDBJ whole genome shotgun (WGS) entry which is preliminary data.</text>
</comment>
<feature type="compositionally biased region" description="Basic and acidic residues" evidence="1">
    <location>
        <begin position="1"/>
        <end position="12"/>
    </location>
</feature>
<proteinExistence type="predicted"/>
<dbReference type="InterPro" id="IPR044594">
    <property type="entry name" value="HIPP01/3/5/6"/>
</dbReference>
<feature type="compositionally biased region" description="Basic and acidic residues" evidence="1">
    <location>
        <begin position="21"/>
        <end position="40"/>
    </location>
</feature>
<evidence type="ECO:0000313" key="3">
    <source>
        <dbReference type="EMBL" id="KAG0484404.1"/>
    </source>
</evidence>
<feature type="region of interest" description="Disordered" evidence="1">
    <location>
        <begin position="205"/>
        <end position="236"/>
    </location>
</feature>